<keyword evidence="3" id="KW-0547">Nucleotide-binding</keyword>
<evidence type="ECO:0000259" key="7">
    <source>
        <dbReference type="PROSITE" id="PS50893"/>
    </source>
</evidence>
<gene>
    <name evidence="8" type="ORF">ENP34_10795</name>
</gene>
<protein>
    <submittedName>
        <fullName evidence="8">ABC transporter ATP-binding protein</fullName>
    </submittedName>
</protein>
<keyword evidence="6" id="KW-0472">Membrane</keyword>
<name>A0A831TJD4_9BACT</name>
<dbReference type="InterPro" id="IPR017871">
    <property type="entry name" value="ABC_transporter-like_CS"/>
</dbReference>
<evidence type="ECO:0000256" key="4">
    <source>
        <dbReference type="ARBA" id="ARBA00022840"/>
    </source>
</evidence>
<sequence length="368" mass="40561">MGVRVRGLNLTLGQTTILQSVEVDVEEGEFFTLLGPSGCGKTTFLRVLAGLERPTSGQVWISNRLVNEPGQGVFVAPEERDIGFVFQSYALWPHMTVAENVAFPLKARRWPAAEIRSRVEWALQMVGMAHLLARPVTALSGGQQQRVAIARAIVCQPKLLLMDEPLSNLDADLRREVRDEVRKLQQALGITTIYVTHDQEEAFAISDRIAVMYAGQILQVGTPKEIYEAPRSEFVSRFLGQLVLRGQLRREGGETWLEIQGHRLPWPSTRAAKDGPVELSLDVGKLRIQQPGAGAGAVNTGLRGTVERATFAGRWGWRARVRVWDELVLELYTSSEVREGEDVVLAGEPGYLRIIGAAGGAPQPAVRV</sequence>
<dbReference type="InterPro" id="IPR003439">
    <property type="entry name" value="ABC_transporter-like_ATP-bd"/>
</dbReference>
<evidence type="ECO:0000256" key="5">
    <source>
        <dbReference type="ARBA" id="ARBA00022967"/>
    </source>
</evidence>
<dbReference type="GO" id="GO:0055052">
    <property type="term" value="C:ATP-binding cassette (ABC) transporter complex, substrate-binding subunit-containing"/>
    <property type="evidence" value="ECO:0007669"/>
    <property type="project" value="TreeGrafter"/>
</dbReference>
<evidence type="ECO:0000313" key="8">
    <source>
        <dbReference type="EMBL" id="HEG91908.1"/>
    </source>
</evidence>
<dbReference type="InterPro" id="IPR047641">
    <property type="entry name" value="ABC_transpr_MalK/UgpC-like"/>
</dbReference>
<dbReference type="InterPro" id="IPR003593">
    <property type="entry name" value="AAA+_ATPase"/>
</dbReference>
<evidence type="ECO:0000256" key="2">
    <source>
        <dbReference type="ARBA" id="ARBA00022475"/>
    </source>
</evidence>
<organism evidence="8">
    <name type="scientific">Thermorudis peleae</name>
    <dbReference type="NCBI Taxonomy" id="1382356"/>
    <lineage>
        <taxon>Bacteria</taxon>
        <taxon>Pseudomonadati</taxon>
        <taxon>Thermomicrobiota</taxon>
        <taxon>Thermomicrobia</taxon>
        <taxon>Thermomicrobia incertae sedis</taxon>
        <taxon>Thermorudis</taxon>
    </lineage>
</organism>
<keyword evidence="1" id="KW-0813">Transport</keyword>
<keyword evidence="5" id="KW-1278">Translocase</keyword>
<dbReference type="GO" id="GO:0140359">
    <property type="term" value="F:ABC-type transporter activity"/>
    <property type="evidence" value="ECO:0007669"/>
    <property type="project" value="UniProtKB-ARBA"/>
</dbReference>
<proteinExistence type="predicted"/>
<keyword evidence="2" id="KW-1003">Cell membrane</keyword>
<dbReference type="PROSITE" id="PS50893">
    <property type="entry name" value="ABC_TRANSPORTER_2"/>
    <property type="match status" value="1"/>
</dbReference>
<dbReference type="AlphaFoldDB" id="A0A831TJD4"/>
<accession>A0A831TJD4</accession>
<dbReference type="Pfam" id="PF00005">
    <property type="entry name" value="ABC_tran"/>
    <property type="match status" value="1"/>
</dbReference>
<dbReference type="InterPro" id="IPR027417">
    <property type="entry name" value="P-loop_NTPase"/>
</dbReference>
<dbReference type="SUPFAM" id="SSF52540">
    <property type="entry name" value="P-loop containing nucleoside triphosphate hydrolases"/>
    <property type="match status" value="1"/>
</dbReference>
<dbReference type="FunFam" id="3.40.50.300:FF:000042">
    <property type="entry name" value="Maltose/maltodextrin ABC transporter, ATP-binding protein"/>
    <property type="match status" value="1"/>
</dbReference>
<dbReference type="GO" id="GO:0016887">
    <property type="term" value="F:ATP hydrolysis activity"/>
    <property type="evidence" value="ECO:0007669"/>
    <property type="project" value="InterPro"/>
</dbReference>
<dbReference type="Gene3D" id="3.40.50.300">
    <property type="entry name" value="P-loop containing nucleotide triphosphate hydrolases"/>
    <property type="match status" value="1"/>
</dbReference>
<evidence type="ECO:0000256" key="6">
    <source>
        <dbReference type="ARBA" id="ARBA00023136"/>
    </source>
</evidence>
<dbReference type="SMART" id="SM00382">
    <property type="entry name" value="AAA"/>
    <property type="match status" value="1"/>
</dbReference>
<dbReference type="GO" id="GO:0005524">
    <property type="term" value="F:ATP binding"/>
    <property type="evidence" value="ECO:0007669"/>
    <property type="project" value="UniProtKB-KW"/>
</dbReference>
<feature type="domain" description="ABC transporter" evidence="7">
    <location>
        <begin position="3"/>
        <end position="239"/>
    </location>
</feature>
<dbReference type="EMBL" id="DSIY01000252">
    <property type="protein sequence ID" value="HEG91908.1"/>
    <property type="molecule type" value="Genomic_DNA"/>
</dbReference>
<comment type="caution">
    <text evidence="8">The sequence shown here is derived from an EMBL/GenBank/DDBJ whole genome shotgun (WGS) entry which is preliminary data.</text>
</comment>
<dbReference type="PROSITE" id="PS00211">
    <property type="entry name" value="ABC_TRANSPORTER_1"/>
    <property type="match status" value="1"/>
</dbReference>
<evidence type="ECO:0000256" key="1">
    <source>
        <dbReference type="ARBA" id="ARBA00022448"/>
    </source>
</evidence>
<dbReference type="PANTHER" id="PTHR43875">
    <property type="entry name" value="MALTODEXTRIN IMPORT ATP-BINDING PROTEIN MSMX"/>
    <property type="match status" value="1"/>
</dbReference>
<evidence type="ECO:0000256" key="3">
    <source>
        <dbReference type="ARBA" id="ARBA00022741"/>
    </source>
</evidence>
<keyword evidence="4 8" id="KW-0067">ATP-binding</keyword>
<reference evidence="8" key="1">
    <citation type="journal article" date="2020" name="mSystems">
        <title>Genome- and Community-Level Interaction Insights into Carbon Utilization and Element Cycling Functions of Hydrothermarchaeota in Hydrothermal Sediment.</title>
        <authorList>
            <person name="Zhou Z."/>
            <person name="Liu Y."/>
            <person name="Xu W."/>
            <person name="Pan J."/>
            <person name="Luo Z.H."/>
            <person name="Li M."/>
        </authorList>
    </citation>
    <scope>NUCLEOTIDE SEQUENCE [LARGE SCALE GENOMIC DNA]</scope>
    <source>
        <strain evidence="8">SpSt-210</strain>
    </source>
</reference>
<dbReference type="PANTHER" id="PTHR43875:SF15">
    <property type="entry name" value="TREHALOSE IMPORT ATP-BINDING PROTEIN SUGC"/>
    <property type="match status" value="1"/>
</dbReference>